<feature type="region of interest" description="Disordered" evidence="1">
    <location>
        <begin position="1"/>
        <end position="26"/>
    </location>
</feature>
<dbReference type="Pfam" id="PF06055">
    <property type="entry name" value="ExoD"/>
    <property type="match status" value="1"/>
</dbReference>
<feature type="transmembrane region" description="Helical" evidence="2">
    <location>
        <begin position="195"/>
        <end position="220"/>
    </location>
</feature>
<protein>
    <submittedName>
        <fullName evidence="3">Exopolysaccharide biosynthesis protein</fullName>
    </submittedName>
</protein>
<proteinExistence type="predicted"/>
<evidence type="ECO:0000256" key="2">
    <source>
        <dbReference type="SAM" id="Phobius"/>
    </source>
</evidence>
<reference evidence="3 4" key="1">
    <citation type="submission" date="2024-07" db="EMBL/GenBank/DDBJ databases">
        <title>Luteimonas salilacus sp. nov., isolated from the shore soil of Salt Lake in Tibet of China.</title>
        <authorList>
            <person name="Zhang X."/>
            <person name="Li A."/>
        </authorList>
    </citation>
    <scope>NUCLEOTIDE SEQUENCE [LARGE SCALE GENOMIC DNA]</scope>
    <source>
        <strain evidence="3 4">B3-2-R+30</strain>
    </source>
</reference>
<evidence type="ECO:0000313" key="4">
    <source>
        <dbReference type="Proteomes" id="UP001566331"/>
    </source>
</evidence>
<keyword evidence="2" id="KW-1133">Transmembrane helix</keyword>
<dbReference type="RefSeq" id="WP_370565012.1">
    <property type="nucleotide sequence ID" value="NZ_JBFWIB010000012.1"/>
</dbReference>
<dbReference type="PANTHER" id="PTHR41795">
    <property type="entry name" value="EXOPOLYSACCHARIDE SYNTHESIS PROTEIN"/>
    <property type="match status" value="1"/>
</dbReference>
<comment type="caution">
    <text evidence="3">The sequence shown here is derived from an EMBL/GenBank/DDBJ whole genome shotgun (WGS) entry which is preliminary data.</text>
</comment>
<organism evidence="3 4">
    <name type="scientific">Luteimonas salinilitoris</name>
    <dbReference type="NCBI Taxonomy" id="3237697"/>
    <lineage>
        <taxon>Bacteria</taxon>
        <taxon>Pseudomonadati</taxon>
        <taxon>Pseudomonadota</taxon>
        <taxon>Gammaproteobacteria</taxon>
        <taxon>Lysobacterales</taxon>
        <taxon>Lysobacteraceae</taxon>
        <taxon>Luteimonas</taxon>
    </lineage>
</organism>
<dbReference type="Proteomes" id="UP001566331">
    <property type="component" value="Unassembled WGS sequence"/>
</dbReference>
<keyword evidence="4" id="KW-1185">Reference proteome</keyword>
<keyword evidence="2" id="KW-0472">Membrane</keyword>
<keyword evidence="2" id="KW-0812">Transmembrane</keyword>
<dbReference type="EMBL" id="JBFWIC010000038">
    <property type="protein sequence ID" value="MEZ0476529.1"/>
    <property type="molecule type" value="Genomic_DNA"/>
</dbReference>
<dbReference type="PIRSF" id="PIRSF033239">
    <property type="entry name" value="ExoD"/>
    <property type="match status" value="1"/>
</dbReference>
<name>A0ABV4HUV1_9GAMM</name>
<dbReference type="InterPro" id="IPR010331">
    <property type="entry name" value="ExoD"/>
</dbReference>
<evidence type="ECO:0000256" key="1">
    <source>
        <dbReference type="SAM" id="MobiDB-lite"/>
    </source>
</evidence>
<sequence>MPSDTPPPRQRAGGADTDGRRHRRRGPQEAGIRALLAAYAVGDPNDLLTLRILLSGLGKRMFGMLLFIAALPAFIPIPIGGAISGPLTILIGLQLLFGLRKPWLPKWIARRGPRRHTLLRFERRIDPWLGRLEHLIKPRLTLLLDQRMTTLLTGLLLVVLGVLLALPIPFTNYLFGGLMLLYALALLERDGVLMLIAWTAGIAAIAVFGVLSGTLAAAAVEWFDRIF</sequence>
<feature type="transmembrane region" description="Helical" evidence="2">
    <location>
        <begin position="151"/>
        <end position="175"/>
    </location>
</feature>
<accession>A0ABV4HUV1</accession>
<dbReference type="PANTHER" id="PTHR41795:SF1">
    <property type="entry name" value="EXOPOLYSACCHARIDE SYNTHESIS PROTEIN"/>
    <property type="match status" value="1"/>
</dbReference>
<gene>
    <name evidence="3" type="ORF">AB6713_18205</name>
</gene>
<evidence type="ECO:0000313" key="3">
    <source>
        <dbReference type="EMBL" id="MEZ0476529.1"/>
    </source>
</evidence>